<evidence type="ECO:0000256" key="1">
    <source>
        <dbReference type="SAM" id="Phobius"/>
    </source>
</evidence>
<keyword evidence="1" id="KW-0472">Membrane</keyword>
<feature type="transmembrane region" description="Helical" evidence="1">
    <location>
        <begin position="46"/>
        <end position="70"/>
    </location>
</feature>
<dbReference type="OrthoDB" id="1970473at2"/>
<organism evidence="2 3">
    <name type="scientific">Marvinbryantia formatexigens DSM 14469</name>
    <dbReference type="NCBI Taxonomy" id="478749"/>
    <lineage>
        <taxon>Bacteria</taxon>
        <taxon>Bacillati</taxon>
        <taxon>Bacillota</taxon>
        <taxon>Clostridia</taxon>
        <taxon>Lachnospirales</taxon>
        <taxon>Lachnospiraceae</taxon>
        <taxon>Marvinbryantia</taxon>
    </lineage>
</organism>
<keyword evidence="1" id="KW-0812">Transmembrane</keyword>
<proteinExistence type="predicted"/>
<dbReference type="eggNOG" id="ENOG50311W7">
    <property type="taxonomic scope" value="Bacteria"/>
</dbReference>
<name>C6LEZ0_9FIRM</name>
<keyword evidence="1" id="KW-1133">Transmembrane helix</keyword>
<evidence type="ECO:0000313" key="2">
    <source>
        <dbReference type="EMBL" id="EET60729.1"/>
    </source>
</evidence>
<dbReference type="AlphaFoldDB" id="C6LEZ0"/>
<dbReference type="RefSeq" id="WP_006861983.1">
    <property type="nucleotide sequence ID" value="NZ_ACCL02000009.1"/>
</dbReference>
<protein>
    <recommendedName>
        <fullName evidence="4">DUF4179 domain-containing protein</fullName>
    </recommendedName>
</protein>
<reference evidence="2" key="1">
    <citation type="submission" date="2009-07" db="EMBL/GenBank/DDBJ databases">
        <authorList>
            <person name="Weinstock G."/>
            <person name="Sodergren E."/>
            <person name="Clifton S."/>
            <person name="Fulton L."/>
            <person name="Fulton B."/>
            <person name="Courtney L."/>
            <person name="Fronick C."/>
            <person name="Harrison M."/>
            <person name="Strong C."/>
            <person name="Farmer C."/>
            <person name="Delahaunty K."/>
            <person name="Markovic C."/>
            <person name="Hall O."/>
            <person name="Minx P."/>
            <person name="Tomlinson C."/>
            <person name="Mitreva M."/>
            <person name="Nelson J."/>
            <person name="Hou S."/>
            <person name="Wollam A."/>
            <person name="Pepin K.H."/>
            <person name="Johnson M."/>
            <person name="Bhonagiri V."/>
            <person name="Nash W.E."/>
            <person name="Warren W."/>
            <person name="Chinwalla A."/>
            <person name="Mardis E.R."/>
            <person name="Wilson R.K."/>
        </authorList>
    </citation>
    <scope>NUCLEOTIDE SEQUENCE [LARGE SCALE GENOMIC DNA]</scope>
    <source>
        <strain evidence="2">DSM 14469</strain>
    </source>
</reference>
<sequence length="387" mass="42844">MGRFDNMIHGLQEDMEVPEKVWEKYTYTLSQLPDKKGTSVRRRKKYVWVAAAAVLASGAVSVGAAAYIRWSQSLENELHITPEQREELVDNKMMTSYSGSGKSVTQGDVTVTLQDCVVGNYAAVISFKVEGYQPPEGMQPQFAYAHAEVDDGGDSMYGGSESYDFYDGLVSDGNGGTVHADGTPVEEGEQSSYVLEDGSMEYQIWLNRDKSDYYIGRPIHVELQDLGYYTGKVSDVEVEAEGTWSFDWTLPGKDMTETYTLDAELGESGAVVQQAELSPLSAVILYDFPKQEMTETGIGADGEETVHTTYVEPPIFAGVRMKDGTISLLYGGGSLGYTEENPDIFKYMTTFQQVIDVEQVADLLFWKSYSETDTVPAEEKFYIVPLG</sequence>
<accession>C6LEZ0</accession>
<evidence type="ECO:0008006" key="4">
    <source>
        <dbReference type="Google" id="ProtNLM"/>
    </source>
</evidence>
<dbReference type="EMBL" id="ACCL02000009">
    <property type="protein sequence ID" value="EET60729.1"/>
    <property type="molecule type" value="Genomic_DNA"/>
</dbReference>
<dbReference type="STRING" id="168384.SAMN05660368_02383"/>
<gene>
    <name evidence="2" type="ORF">BRYFOR_07191</name>
</gene>
<dbReference type="Proteomes" id="UP000005561">
    <property type="component" value="Unassembled WGS sequence"/>
</dbReference>
<comment type="caution">
    <text evidence="2">The sequence shown here is derived from an EMBL/GenBank/DDBJ whole genome shotgun (WGS) entry which is preliminary data.</text>
</comment>
<keyword evidence="3" id="KW-1185">Reference proteome</keyword>
<evidence type="ECO:0000313" key="3">
    <source>
        <dbReference type="Proteomes" id="UP000005561"/>
    </source>
</evidence>